<organism evidence="7">
    <name type="scientific">marine sediment metagenome</name>
    <dbReference type="NCBI Taxonomy" id="412755"/>
    <lineage>
        <taxon>unclassified sequences</taxon>
        <taxon>metagenomes</taxon>
        <taxon>ecological metagenomes</taxon>
    </lineage>
</organism>
<dbReference type="Gene3D" id="1.20.120.580">
    <property type="entry name" value="bsu32300-like"/>
    <property type="match status" value="1"/>
</dbReference>
<evidence type="ECO:0000256" key="4">
    <source>
        <dbReference type="ARBA" id="ARBA00022741"/>
    </source>
</evidence>
<proteinExistence type="inferred from homology"/>
<accession>A0A0F9GRE3</accession>
<name>A0A0F9GRE3_9ZZZZ</name>
<comment type="caution">
    <text evidence="7">The sequence shown here is derived from an EMBL/GenBank/DDBJ whole genome shotgun (WGS) entry which is preliminary data.</text>
</comment>
<protein>
    <recommendedName>
        <fullName evidence="8">DUF86 domain-containing protein</fullName>
    </recommendedName>
</protein>
<dbReference type="PANTHER" id="PTHR34139:SF1">
    <property type="entry name" value="RNASE MJ1380-RELATED"/>
    <property type="match status" value="1"/>
</dbReference>
<keyword evidence="3" id="KW-0540">Nuclease</keyword>
<keyword evidence="2" id="KW-1277">Toxin-antitoxin system</keyword>
<reference evidence="7" key="1">
    <citation type="journal article" date="2015" name="Nature">
        <title>Complex archaea that bridge the gap between prokaryotes and eukaryotes.</title>
        <authorList>
            <person name="Spang A."/>
            <person name="Saw J.H."/>
            <person name="Jorgensen S.L."/>
            <person name="Zaremba-Niedzwiedzka K."/>
            <person name="Martijn J."/>
            <person name="Lind A.E."/>
            <person name="van Eijk R."/>
            <person name="Schleper C."/>
            <person name="Guy L."/>
            <person name="Ettema T.J."/>
        </authorList>
    </citation>
    <scope>NUCLEOTIDE SEQUENCE</scope>
</reference>
<keyword evidence="1" id="KW-0597">Phosphoprotein</keyword>
<evidence type="ECO:0000313" key="7">
    <source>
        <dbReference type="EMBL" id="KKL72005.1"/>
    </source>
</evidence>
<dbReference type="PANTHER" id="PTHR34139">
    <property type="entry name" value="UPF0331 PROTEIN MJ0127"/>
    <property type="match status" value="1"/>
</dbReference>
<dbReference type="InterPro" id="IPR008201">
    <property type="entry name" value="HepT-like"/>
</dbReference>
<dbReference type="Pfam" id="PF01934">
    <property type="entry name" value="HepT-like"/>
    <property type="match status" value="1"/>
</dbReference>
<dbReference type="GO" id="GO:0110001">
    <property type="term" value="C:toxin-antitoxin complex"/>
    <property type="evidence" value="ECO:0007669"/>
    <property type="project" value="InterPro"/>
</dbReference>
<keyword evidence="5" id="KW-0378">Hydrolase</keyword>
<evidence type="ECO:0000256" key="5">
    <source>
        <dbReference type="ARBA" id="ARBA00022801"/>
    </source>
</evidence>
<sequence>MIDAAKEALSFASGKSRTDLESNRMLVLALVKDIEIIGEAASRISEEFKASYPQIPWQEIIGMRNRLIHVYFDVDLDVLWSTVTKNLPQLVVELDNL</sequence>
<keyword evidence="4" id="KW-0547">Nucleotide-binding</keyword>
<dbReference type="GO" id="GO:0016787">
    <property type="term" value="F:hydrolase activity"/>
    <property type="evidence" value="ECO:0007669"/>
    <property type="project" value="UniProtKB-KW"/>
</dbReference>
<dbReference type="GO" id="GO:0004540">
    <property type="term" value="F:RNA nuclease activity"/>
    <property type="evidence" value="ECO:0007669"/>
    <property type="project" value="InterPro"/>
</dbReference>
<dbReference type="GO" id="GO:0000166">
    <property type="term" value="F:nucleotide binding"/>
    <property type="evidence" value="ECO:0007669"/>
    <property type="project" value="UniProtKB-KW"/>
</dbReference>
<dbReference type="EMBL" id="LAZR01025410">
    <property type="protein sequence ID" value="KKL72005.1"/>
    <property type="molecule type" value="Genomic_DNA"/>
</dbReference>
<dbReference type="InterPro" id="IPR051813">
    <property type="entry name" value="HepT_RNase_toxin"/>
</dbReference>
<comment type="similarity">
    <text evidence="6">Belongs to the HepT RNase toxin family.</text>
</comment>
<gene>
    <name evidence="7" type="ORF">LCGC14_2089280</name>
</gene>
<evidence type="ECO:0000256" key="1">
    <source>
        <dbReference type="ARBA" id="ARBA00022553"/>
    </source>
</evidence>
<evidence type="ECO:0008006" key="8">
    <source>
        <dbReference type="Google" id="ProtNLM"/>
    </source>
</evidence>
<dbReference type="InterPro" id="IPR037038">
    <property type="entry name" value="HepT-like_sf"/>
</dbReference>
<evidence type="ECO:0000256" key="2">
    <source>
        <dbReference type="ARBA" id="ARBA00022649"/>
    </source>
</evidence>
<evidence type="ECO:0000256" key="6">
    <source>
        <dbReference type="ARBA" id="ARBA00024207"/>
    </source>
</evidence>
<evidence type="ECO:0000256" key="3">
    <source>
        <dbReference type="ARBA" id="ARBA00022722"/>
    </source>
</evidence>
<dbReference type="AlphaFoldDB" id="A0A0F9GRE3"/>